<reference evidence="4" key="1">
    <citation type="submission" date="2017-02" db="UniProtKB">
        <authorList>
            <consortium name="WormBaseParasite"/>
        </authorList>
    </citation>
    <scope>IDENTIFICATION</scope>
</reference>
<feature type="region of interest" description="Disordered" evidence="1">
    <location>
        <begin position="54"/>
        <end position="76"/>
    </location>
</feature>
<dbReference type="Proteomes" id="UP000268014">
    <property type="component" value="Unassembled WGS sequence"/>
</dbReference>
<dbReference type="OrthoDB" id="1939715at2759"/>
<proteinExistence type="predicted"/>
<organism evidence="4">
    <name type="scientific">Haemonchus placei</name>
    <name type="common">Barber's pole worm</name>
    <dbReference type="NCBI Taxonomy" id="6290"/>
    <lineage>
        <taxon>Eukaryota</taxon>
        <taxon>Metazoa</taxon>
        <taxon>Ecdysozoa</taxon>
        <taxon>Nematoda</taxon>
        <taxon>Chromadorea</taxon>
        <taxon>Rhabditida</taxon>
        <taxon>Rhabditina</taxon>
        <taxon>Rhabditomorpha</taxon>
        <taxon>Strongyloidea</taxon>
        <taxon>Trichostrongylidae</taxon>
        <taxon>Haemonchus</taxon>
    </lineage>
</organism>
<keyword evidence="3" id="KW-1185">Reference proteome</keyword>
<dbReference type="WBParaSite" id="HPLM_0000864501-mRNA-1">
    <property type="protein sequence ID" value="HPLM_0000864501-mRNA-1"/>
    <property type="gene ID" value="HPLM_0000864501"/>
</dbReference>
<evidence type="ECO:0000313" key="3">
    <source>
        <dbReference type="Proteomes" id="UP000268014"/>
    </source>
</evidence>
<gene>
    <name evidence="2" type="ORF">HPLM_LOCUS8637</name>
</gene>
<sequence>MPPISTGSNGMVPSLAIPPPDLISMPHPVGTQRIAPYAVQYTGFSASALAHPLRSCHNTSQPPPNGRFAQPPPPLQQEARWEKEMCSGMRQHAAMFPGFFYLLWINSKTWTY</sequence>
<dbReference type="EMBL" id="UZAF01016903">
    <property type="protein sequence ID" value="VDO35439.1"/>
    <property type="molecule type" value="Genomic_DNA"/>
</dbReference>
<evidence type="ECO:0000313" key="2">
    <source>
        <dbReference type="EMBL" id="VDO35439.1"/>
    </source>
</evidence>
<dbReference type="STRING" id="6290.A0A0N4WDI2"/>
<protein>
    <submittedName>
        <fullName evidence="2 4">Uncharacterized protein</fullName>
    </submittedName>
</protein>
<accession>A0A0N4WDI2</accession>
<feature type="compositionally biased region" description="Pro residues" evidence="1">
    <location>
        <begin position="61"/>
        <end position="75"/>
    </location>
</feature>
<dbReference type="AlphaFoldDB" id="A0A0N4WDI2"/>
<evidence type="ECO:0000256" key="1">
    <source>
        <dbReference type="SAM" id="MobiDB-lite"/>
    </source>
</evidence>
<name>A0A0N4WDI2_HAEPC</name>
<reference evidence="2 3" key="2">
    <citation type="submission" date="2018-11" db="EMBL/GenBank/DDBJ databases">
        <authorList>
            <consortium name="Pathogen Informatics"/>
        </authorList>
    </citation>
    <scope>NUCLEOTIDE SEQUENCE [LARGE SCALE GENOMIC DNA]</scope>
    <source>
        <strain evidence="2 3">MHpl1</strain>
    </source>
</reference>
<evidence type="ECO:0000313" key="4">
    <source>
        <dbReference type="WBParaSite" id="HPLM_0000864501-mRNA-1"/>
    </source>
</evidence>